<feature type="region of interest" description="Disordered" evidence="1">
    <location>
        <begin position="244"/>
        <end position="263"/>
    </location>
</feature>
<accession>A0A9N7NRE4</accession>
<dbReference type="InterPro" id="IPR012442">
    <property type="entry name" value="DUF1645_plant"/>
</dbReference>
<name>A0A9N7NRE4_STRHE</name>
<evidence type="ECO:0000313" key="2">
    <source>
        <dbReference type="EMBL" id="CAA0836117.1"/>
    </source>
</evidence>
<dbReference type="EMBL" id="CACSLK010030184">
    <property type="protein sequence ID" value="CAA0836117.1"/>
    <property type="molecule type" value="Genomic_DNA"/>
</dbReference>
<sequence length="290" mass="32406">MQAGLLFPLSPSFSTYSDPNLAGIAARVADEFDSGEFYDDYYFEIRDNPAQVDQRGEAISDNCNADTDSSDLEEYFDLDFAFVNRESEPSSPIRADEIFQNGKIRPVYPVFDKYLLLRRQGKSPSEDQTGDGDRNSGSGRSKVRHPLRDLLIEERGTTIWKASSSSSSSEADEQPMTDSYCPCQPEAAAEEGLATKSLSACRNSKRWRFKVKDFVRRSQSDGSKSSIVVLTDETKAVRETLAGGGEVIPTPRPPYNRDGGEKRRSYLPYKQDLVGFFGNVNALRKNLKRS</sequence>
<dbReference type="PANTHER" id="PTHR33095">
    <property type="entry name" value="OS07G0619500 PROTEIN"/>
    <property type="match status" value="1"/>
</dbReference>
<dbReference type="Proteomes" id="UP001153555">
    <property type="component" value="Unassembled WGS sequence"/>
</dbReference>
<dbReference type="Pfam" id="PF07816">
    <property type="entry name" value="DUF1645"/>
    <property type="match status" value="1"/>
</dbReference>
<keyword evidence="3" id="KW-1185">Reference proteome</keyword>
<organism evidence="2 3">
    <name type="scientific">Striga hermonthica</name>
    <name type="common">Purple witchweed</name>
    <name type="synonym">Buchnera hermonthica</name>
    <dbReference type="NCBI Taxonomy" id="68872"/>
    <lineage>
        <taxon>Eukaryota</taxon>
        <taxon>Viridiplantae</taxon>
        <taxon>Streptophyta</taxon>
        <taxon>Embryophyta</taxon>
        <taxon>Tracheophyta</taxon>
        <taxon>Spermatophyta</taxon>
        <taxon>Magnoliopsida</taxon>
        <taxon>eudicotyledons</taxon>
        <taxon>Gunneridae</taxon>
        <taxon>Pentapetalae</taxon>
        <taxon>asterids</taxon>
        <taxon>lamiids</taxon>
        <taxon>Lamiales</taxon>
        <taxon>Orobanchaceae</taxon>
        <taxon>Buchnereae</taxon>
        <taxon>Striga</taxon>
    </lineage>
</organism>
<dbReference type="OrthoDB" id="902730at2759"/>
<comment type="caution">
    <text evidence="2">The sequence shown here is derived from an EMBL/GenBank/DDBJ whole genome shotgun (WGS) entry which is preliminary data.</text>
</comment>
<reference evidence="2" key="1">
    <citation type="submission" date="2019-12" db="EMBL/GenBank/DDBJ databases">
        <authorList>
            <person name="Scholes J."/>
        </authorList>
    </citation>
    <scope>NUCLEOTIDE SEQUENCE</scope>
</reference>
<evidence type="ECO:0000256" key="1">
    <source>
        <dbReference type="SAM" id="MobiDB-lite"/>
    </source>
</evidence>
<dbReference type="AlphaFoldDB" id="A0A9N7NRE4"/>
<protein>
    <submittedName>
        <fullName evidence="2">Uncharacterized protein</fullName>
    </submittedName>
</protein>
<proteinExistence type="predicted"/>
<gene>
    <name evidence="2" type="ORF">SHERM_03239</name>
</gene>
<evidence type="ECO:0000313" key="3">
    <source>
        <dbReference type="Proteomes" id="UP001153555"/>
    </source>
</evidence>
<dbReference type="PANTHER" id="PTHR33095:SF127">
    <property type="entry name" value="OS05G0578100 PROTEIN"/>
    <property type="match status" value="1"/>
</dbReference>
<feature type="region of interest" description="Disordered" evidence="1">
    <location>
        <begin position="121"/>
        <end position="148"/>
    </location>
</feature>